<evidence type="ECO:0000313" key="2">
    <source>
        <dbReference type="Proteomes" id="UP000605568"/>
    </source>
</evidence>
<comment type="caution">
    <text evidence="1">The sequence shown here is derived from an EMBL/GenBank/DDBJ whole genome shotgun (WGS) entry which is preliminary data.</text>
</comment>
<dbReference type="EMBL" id="BNAR01000018">
    <property type="protein sequence ID" value="GHH57804.1"/>
    <property type="molecule type" value="Genomic_DNA"/>
</dbReference>
<protein>
    <submittedName>
        <fullName evidence="1">Uncharacterized protein</fullName>
    </submittedName>
</protein>
<proteinExistence type="predicted"/>
<reference evidence="2" key="1">
    <citation type="journal article" date="2019" name="Int. J. Syst. Evol. Microbiol.">
        <title>The Global Catalogue of Microorganisms (GCM) 10K type strain sequencing project: providing services to taxonomists for standard genome sequencing and annotation.</title>
        <authorList>
            <consortium name="The Broad Institute Genomics Platform"/>
            <consortium name="The Broad Institute Genome Sequencing Center for Infectious Disease"/>
            <person name="Wu L."/>
            <person name="Ma J."/>
        </authorList>
    </citation>
    <scope>NUCLEOTIDE SEQUENCE [LARGE SCALE GENOMIC DNA]</scope>
    <source>
        <strain evidence="2">CGMCC 4.7367</strain>
    </source>
</reference>
<sequence length="84" mass="10037">MGERVNERSAQPLRARKLQGFIPVSCCYLTDSTGENHCQHPPRVVTPVPWTWRRARNRALERWWDLREWAARLLAGRRWPNEED</sequence>
<organism evidence="1 2">
    <name type="scientific">Lentzea cavernae</name>
    <dbReference type="NCBI Taxonomy" id="2020703"/>
    <lineage>
        <taxon>Bacteria</taxon>
        <taxon>Bacillati</taxon>
        <taxon>Actinomycetota</taxon>
        <taxon>Actinomycetes</taxon>
        <taxon>Pseudonocardiales</taxon>
        <taxon>Pseudonocardiaceae</taxon>
        <taxon>Lentzea</taxon>
    </lineage>
</organism>
<dbReference type="Proteomes" id="UP000605568">
    <property type="component" value="Unassembled WGS sequence"/>
</dbReference>
<name>A0ABQ3MQK4_9PSEU</name>
<gene>
    <name evidence="1" type="ORF">GCM10017774_78110</name>
</gene>
<accession>A0ABQ3MQK4</accession>
<keyword evidence="2" id="KW-1185">Reference proteome</keyword>
<evidence type="ECO:0000313" key="1">
    <source>
        <dbReference type="EMBL" id="GHH57804.1"/>
    </source>
</evidence>